<proteinExistence type="predicted"/>
<dbReference type="RefSeq" id="WP_246549836.1">
    <property type="nucleotide sequence ID" value="NZ_BAAAXY010000003.1"/>
</dbReference>
<evidence type="ECO:0000313" key="1">
    <source>
        <dbReference type="EMBL" id="MBB6550765.1"/>
    </source>
</evidence>
<dbReference type="AlphaFoldDB" id="A0A7X0NW91"/>
<accession>A0A7X0NW91</accession>
<gene>
    <name evidence="1" type="ORF">HD593_005560</name>
</gene>
<comment type="caution">
    <text evidence="1">The sequence shown here is derived from an EMBL/GenBank/DDBJ whole genome shotgun (WGS) entry which is preliminary data.</text>
</comment>
<dbReference type="EMBL" id="JACHMI010000001">
    <property type="protein sequence ID" value="MBB6550765.1"/>
    <property type="molecule type" value="Genomic_DNA"/>
</dbReference>
<organism evidence="1 2">
    <name type="scientific">Nonomuraea rubra</name>
    <dbReference type="NCBI Taxonomy" id="46180"/>
    <lineage>
        <taxon>Bacteria</taxon>
        <taxon>Bacillati</taxon>
        <taxon>Actinomycetota</taxon>
        <taxon>Actinomycetes</taxon>
        <taxon>Streptosporangiales</taxon>
        <taxon>Streptosporangiaceae</taxon>
        <taxon>Nonomuraea</taxon>
    </lineage>
</organism>
<protein>
    <recommendedName>
        <fullName evidence="3">Bacterial transcriptional activator domain-containing protein</fullName>
    </recommendedName>
</protein>
<sequence>MLEPLALFQRWTELSGAAWAGALAARCHALIHDSEERFTRALDLHKLAEQPYEQARTHLAYGEWLRRRRRKAEARPHLRHAQEAFERLGGRPWADRAAAELSAAGEAALTRRRAAPAPG</sequence>
<reference evidence="1 2" key="1">
    <citation type="submission" date="2020-08" db="EMBL/GenBank/DDBJ databases">
        <title>Sequencing the genomes of 1000 actinobacteria strains.</title>
        <authorList>
            <person name="Klenk H.-P."/>
        </authorList>
    </citation>
    <scope>NUCLEOTIDE SEQUENCE [LARGE SCALE GENOMIC DNA]</scope>
    <source>
        <strain evidence="1 2">DSM 43768</strain>
    </source>
</reference>
<dbReference type="Proteomes" id="UP000565579">
    <property type="component" value="Unassembled WGS sequence"/>
</dbReference>
<evidence type="ECO:0008006" key="3">
    <source>
        <dbReference type="Google" id="ProtNLM"/>
    </source>
</evidence>
<name>A0A7X0NW91_9ACTN</name>
<evidence type="ECO:0000313" key="2">
    <source>
        <dbReference type="Proteomes" id="UP000565579"/>
    </source>
</evidence>
<keyword evidence="2" id="KW-1185">Reference proteome</keyword>